<dbReference type="Proteomes" id="UP001177023">
    <property type="component" value="Unassembled WGS sequence"/>
</dbReference>
<feature type="domain" description="Exocyst complex component Sec10-like alpha-helical bundle" evidence="1">
    <location>
        <begin position="4"/>
        <end position="106"/>
    </location>
</feature>
<dbReference type="GO" id="GO:0006887">
    <property type="term" value="P:exocytosis"/>
    <property type="evidence" value="ECO:0007669"/>
    <property type="project" value="TreeGrafter"/>
</dbReference>
<feature type="non-terminal residue" evidence="2">
    <location>
        <position position="109"/>
    </location>
</feature>
<evidence type="ECO:0000259" key="1">
    <source>
        <dbReference type="Pfam" id="PF07393"/>
    </source>
</evidence>
<evidence type="ECO:0000313" key="2">
    <source>
        <dbReference type="EMBL" id="CAJ0580413.1"/>
    </source>
</evidence>
<dbReference type="EMBL" id="CATQJA010002659">
    <property type="protein sequence ID" value="CAJ0580413.1"/>
    <property type="molecule type" value="Genomic_DNA"/>
</dbReference>
<dbReference type="InterPro" id="IPR048627">
    <property type="entry name" value="Sec10_HB"/>
</dbReference>
<name>A0AA36G705_9BILA</name>
<accession>A0AA36G705</accession>
<evidence type="ECO:0000313" key="3">
    <source>
        <dbReference type="Proteomes" id="UP001177023"/>
    </source>
</evidence>
<dbReference type="PANTHER" id="PTHR12100:SF0">
    <property type="entry name" value="EXOCYST COMPLEX COMPONENT 5"/>
    <property type="match status" value="1"/>
</dbReference>
<dbReference type="GO" id="GO:0000145">
    <property type="term" value="C:exocyst"/>
    <property type="evidence" value="ECO:0007669"/>
    <property type="project" value="TreeGrafter"/>
</dbReference>
<sequence length="109" mass="12258">MTEVELADRLSQTVLAHVQSFLYNSAGAMHLLCDLNEYKKFVSGWRCGRDAVLPFERLHSLANLLVVLPDSLADAARSPTLANIDRTLIVNFIQLREDHKKVKAQNLVI</sequence>
<dbReference type="AlphaFoldDB" id="A0AA36G705"/>
<keyword evidence="3" id="KW-1185">Reference proteome</keyword>
<gene>
    <name evidence="2" type="ORF">MSPICULIGERA_LOCUS18611</name>
</gene>
<dbReference type="GO" id="GO:0006893">
    <property type="term" value="P:Golgi to plasma membrane transport"/>
    <property type="evidence" value="ECO:0007669"/>
    <property type="project" value="TreeGrafter"/>
</dbReference>
<dbReference type="Pfam" id="PF07393">
    <property type="entry name" value="Sec10_HB"/>
    <property type="match status" value="1"/>
</dbReference>
<reference evidence="2" key="1">
    <citation type="submission" date="2023-06" db="EMBL/GenBank/DDBJ databases">
        <authorList>
            <person name="Delattre M."/>
        </authorList>
    </citation>
    <scope>NUCLEOTIDE SEQUENCE</scope>
    <source>
        <strain evidence="2">AF72</strain>
    </source>
</reference>
<dbReference type="InterPro" id="IPR009976">
    <property type="entry name" value="Sec10-like"/>
</dbReference>
<protein>
    <recommendedName>
        <fullName evidence="1">Exocyst complex component Sec10-like alpha-helical bundle domain-containing protein</fullName>
    </recommendedName>
</protein>
<proteinExistence type="predicted"/>
<dbReference type="PANTHER" id="PTHR12100">
    <property type="entry name" value="SEC10"/>
    <property type="match status" value="1"/>
</dbReference>
<organism evidence="2 3">
    <name type="scientific">Mesorhabditis spiculigera</name>
    <dbReference type="NCBI Taxonomy" id="96644"/>
    <lineage>
        <taxon>Eukaryota</taxon>
        <taxon>Metazoa</taxon>
        <taxon>Ecdysozoa</taxon>
        <taxon>Nematoda</taxon>
        <taxon>Chromadorea</taxon>
        <taxon>Rhabditida</taxon>
        <taxon>Rhabditina</taxon>
        <taxon>Rhabditomorpha</taxon>
        <taxon>Rhabditoidea</taxon>
        <taxon>Rhabditidae</taxon>
        <taxon>Mesorhabditinae</taxon>
        <taxon>Mesorhabditis</taxon>
    </lineage>
</organism>
<comment type="caution">
    <text evidence="2">The sequence shown here is derived from an EMBL/GenBank/DDBJ whole genome shotgun (WGS) entry which is preliminary data.</text>
</comment>